<sequence length="56" mass="6776">MDRSQYISPTFMATFRVKIIQEKIYENRHRLARRTNTWEPKSRYRALFPISGSGNR</sequence>
<organism evidence="1 2">
    <name type="scientific">Acidithiobacillus ferrooxidans (strain ATCC 23270 / DSM 14882 / CIP 104768 / NCIMB 8455)</name>
    <name type="common">Ferrobacillus ferrooxidans (strain ATCC 23270)</name>
    <dbReference type="NCBI Taxonomy" id="243159"/>
    <lineage>
        <taxon>Bacteria</taxon>
        <taxon>Pseudomonadati</taxon>
        <taxon>Pseudomonadota</taxon>
        <taxon>Acidithiobacillia</taxon>
        <taxon>Acidithiobacillales</taxon>
        <taxon>Acidithiobacillaceae</taxon>
        <taxon>Acidithiobacillus</taxon>
    </lineage>
</organism>
<keyword evidence="2" id="KW-1185">Reference proteome</keyword>
<gene>
    <name evidence="1" type="ordered locus">AFE_2966</name>
</gene>
<reference evidence="1 2" key="1">
    <citation type="journal article" date="2008" name="BMC Genomics">
        <title>Acidithiobacillus ferrooxidans metabolism: from genome sequence to industrial applications.</title>
        <authorList>
            <person name="Valdes J."/>
            <person name="Pedroso I."/>
            <person name="Quatrini R."/>
            <person name="Dodson R.J."/>
            <person name="Tettelin H."/>
            <person name="Blake R.II."/>
            <person name="Eisen J.A."/>
            <person name="Holmes D.S."/>
        </authorList>
    </citation>
    <scope>NUCLEOTIDE SEQUENCE [LARGE SCALE GENOMIC DNA]</scope>
    <source>
        <strain evidence="2">ATCC 23270 / DSM 14882 / CIP 104768 / NCIMB 8455</strain>
    </source>
</reference>
<evidence type="ECO:0000313" key="2">
    <source>
        <dbReference type="Proteomes" id="UP000001362"/>
    </source>
</evidence>
<dbReference type="KEGG" id="afr:AFE_2966"/>
<name>B7J9T9_ACIF2</name>
<dbReference type="Proteomes" id="UP000001362">
    <property type="component" value="Chromosome"/>
</dbReference>
<dbReference type="HOGENOM" id="CLU_3003494_0_0_6"/>
<dbReference type="EMBL" id="CP001219">
    <property type="protein sequence ID" value="ACK78666.1"/>
    <property type="molecule type" value="Genomic_DNA"/>
</dbReference>
<dbReference type="AlphaFoldDB" id="B7J9T9"/>
<evidence type="ECO:0000313" key="1">
    <source>
        <dbReference type="EMBL" id="ACK78666.1"/>
    </source>
</evidence>
<proteinExistence type="predicted"/>
<accession>B7J9T9</accession>
<protein>
    <submittedName>
        <fullName evidence="1">Uncharacterized protein</fullName>
    </submittedName>
</protein>
<dbReference type="PaxDb" id="243159-AFE_2966"/>